<dbReference type="CDD" id="cd22448">
    <property type="entry name" value="KH-I_ScSCP160_rpt3"/>
    <property type="match status" value="1"/>
</dbReference>
<dbReference type="STRING" id="486041.B0D0W3"/>
<dbReference type="EMBL" id="DS547095">
    <property type="protein sequence ID" value="EDR11527.1"/>
    <property type="molecule type" value="Genomic_DNA"/>
</dbReference>
<feature type="domain" description="K Homology" evidence="4">
    <location>
        <begin position="802"/>
        <end position="873"/>
    </location>
</feature>
<dbReference type="Proteomes" id="UP000001194">
    <property type="component" value="Unassembled WGS sequence"/>
</dbReference>
<feature type="domain" description="K Homology" evidence="4">
    <location>
        <begin position="877"/>
        <end position="954"/>
    </location>
</feature>
<dbReference type="InterPro" id="IPR004087">
    <property type="entry name" value="KH_dom"/>
</dbReference>
<gene>
    <name evidence="5" type="ORF">LACBIDRAFT_232126</name>
</gene>
<proteinExistence type="predicted"/>
<evidence type="ECO:0000259" key="4">
    <source>
        <dbReference type="SMART" id="SM00322"/>
    </source>
</evidence>
<sequence>MALSAADLQKKHELEGAPDPFPSLSESTPAKPKAQQARPELDTESEAAFPSLAPAARAPAVPARSAWSAGPRITPSVSKQPIFVDSFTLSAIDLSNAGKDGKTATLGEVMKQVMAKYKVKLEASGNQKTRQTTFHIKAESQKELDKAKRSLLALLSPVITLVINAPVSTIGSIIGSKGATLKQIRDQTGVRVDIPKRDTLTPNGNGHANGTASGKVTPSHDDDDDEEEPTIPVTLTGPQPLIYEAQALLNQIISSKTSKSTQRVRDIPVHILPFVVARKAYFLTAAQDGEVHLALNAAAREITATGDREAVLRVVDLIKSTIETFKTILTSVKIALPKRQHRLLTGMAAEEVLTNSKCTVIVAPEEVISDEVIVWGQSTDLPAGLGAVMTQANSKYIHEFPLPGPLALARQLAAYMTRIHYVETLKANQEGVDIFLPSVNSAGPTLSIDIVGDKSVVDGAVKQLSELLGKLIGGTRDVSIDWLLHRVITGKNAKKLKQFYEAHNVQVYFPTESSESSLVLLVYDPFSSSASLIPDEKEKHLDDVEKEILKLAKDAANVKTEVISVEKRWHEAVVGKGGTTLNAIIGEDQTLSIKVGNEAAQPTDDVILVHGISDDVDRAVKEILKIVEDAKNDEIVNSYSTEFDVDKEYVGRIVGAQGAGVNKLRDQLGVKVDVSDDVDEKETGKKKKVVHQKSRITGRKENVEEAKKRILSQIERLADETSEILKIPSQYHSSLIGQSGKYAIRLEEKYSVKITFPRQSADFEGKTREQLKSDEVLIKGGKKGVAGAKSELLEAVEFEKESNNVLKFTVPTRSVARILGRGGASINEIKDETDAQIDIDKATEDGGNTTNVTVRGTKEAVAAAKAAILAISEQVVEEATATVAVESKFHRSLIGAGGQGLKELVSRCGGPSDSKLQAGLIRFPRQGEPSDEVRLRGEPKLVARLQAELEKLAAILRDRVILAVDVPAPQHRALIGRGGQHLNDLQAKYNVQVQFPGSRSYNQVGEAENIADFVDVDAANLVKVSGSRSACEAAIAQLKVSVPPRNLQRLSSLLSPQSITKEIAVPLKYHHVISRQGAVFRTLKSFGVQVDQSIQPQRLVLPSRPPSTVTPSARIDDFEGNSAAPEIEWEVIANYQDAEEGDSIWTLGARDQAGLEKAEKAIADSIASAERMSHVGFLTLPDRSSFPRIVGSKGANVARLRNETGADITVSRENNTIVIIG</sequence>
<dbReference type="PROSITE" id="PS50084">
    <property type="entry name" value="KH_TYPE_1"/>
    <property type="match status" value="8"/>
</dbReference>
<feature type="compositionally biased region" description="Polar residues" evidence="3">
    <location>
        <begin position="200"/>
        <end position="216"/>
    </location>
</feature>
<feature type="domain" description="K Homology" evidence="4">
    <location>
        <begin position="557"/>
        <end position="628"/>
    </location>
</feature>
<dbReference type="FunCoup" id="B0D0W3">
    <property type="interactions" value="218"/>
</dbReference>
<accession>B0D0W3</accession>
<dbReference type="HOGENOM" id="CLU_003293_1_1_1"/>
<dbReference type="SUPFAM" id="SSF54791">
    <property type="entry name" value="Eukaryotic type KH-domain (KH-domain type I)"/>
    <property type="match status" value="7"/>
</dbReference>
<dbReference type="KEGG" id="lbc:LACBIDRAFT_232126"/>
<feature type="region of interest" description="Disordered" evidence="3">
    <location>
        <begin position="194"/>
        <end position="235"/>
    </location>
</feature>
<dbReference type="OrthoDB" id="10027144at2759"/>
<dbReference type="InParanoid" id="B0D0W3"/>
<keyword evidence="2" id="KW-0694">RNA-binding</keyword>
<evidence type="ECO:0000313" key="5">
    <source>
        <dbReference type="EMBL" id="EDR11527.1"/>
    </source>
</evidence>
<dbReference type="Pfam" id="PF00013">
    <property type="entry name" value="KH_1"/>
    <property type="match status" value="7"/>
</dbReference>
<feature type="region of interest" description="Disordered" evidence="3">
    <location>
        <begin position="1"/>
        <end position="45"/>
    </location>
</feature>
<dbReference type="AlphaFoldDB" id="B0D0W3"/>
<evidence type="ECO:0000256" key="1">
    <source>
        <dbReference type="ARBA" id="ARBA00022737"/>
    </source>
</evidence>
<protein>
    <submittedName>
        <fullName evidence="5">Predicted protein</fullName>
    </submittedName>
</protein>
<dbReference type="SMART" id="SM00322">
    <property type="entry name" value="KH"/>
    <property type="match status" value="7"/>
</dbReference>
<dbReference type="Gene3D" id="3.30.1370.10">
    <property type="entry name" value="K Homology domain, type 1"/>
    <property type="match status" value="7"/>
</dbReference>
<feature type="domain" description="K Homology" evidence="4">
    <location>
        <begin position="719"/>
        <end position="797"/>
    </location>
</feature>
<dbReference type="InterPro" id="IPR036612">
    <property type="entry name" value="KH_dom_type_1_sf"/>
</dbReference>
<dbReference type="RefSeq" id="XP_001877424.1">
    <property type="nucleotide sequence ID" value="XM_001877389.1"/>
</dbReference>
<feature type="domain" description="K Homology" evidence="4">
    <location>
        <begin position="157"/>
        <end position="254"/>
    </location>
</feature>
<reference evidence="5 6" key="1">
    <citation type="journal article" date="2008" name="Nature">
        <title>The genome of Laccaria bicolor provides insights into mycorrhizal symbiosis.</title>
        <authorList>
            <person name="Martin F."/>
            <person name="Aerts A."/>
            <person name="Ahren D."/>
            <person name="Brun A."/>
            <person name="Danchin E.G.J."/>
            <person name="Duchaussoy F."/>
            <person name="Gibon J."/>
            <person name="Kohler A."/>
            <person name="Lindquist E."/>
            <person name="Pereda V."/>
            <person name="Salamov A."/>
            <person name="Shapiro H.J."/>
            <person name="Wuyts J."/>
            <person name="Blaudez D."/>
            <person name="Buee M."/>
            <person name="Brokstein P."/>
            <person name="Canbaeck B."/>
            <person name="Cohen D."/>
            <person name="Courty P.E."/>
            <person name="Coutinho P.M."/>
            <person name="Delaruelle C."/>
            <person name="Detter J.C."/>
            <person name="Deveau A."/>
            <person name="DiFazio S."/>
            <person name="Duplessis S."/>
            <person name="Fraissinet-Tachet L."/>
            <person name="Lucic E."/>
            <person name="Frey-Klett P."/>
            <person name="Fourrey C."/>
            <person name="Feussner I."/>
            <person name="Gay G."/>
            <person name="Grimwood J."/>
            <person name="Hoegger P.J."/>
            <person name="Jain P."/>
            <person name="Kilaru S."/>
            <person name="Labbe J."/>
            <person name="Lin Y.C."/>
            <person name="Legue V."/>
            <person name="Le Tacon F."/>
            <person name="Marmeisse R."/>
            <person name="Melayah D."/>
            <person name="Montanini B."/>
            <person name="Muratet M."/>
            <person name="Nehls U."/>
            <person name="Niculita-Hirzel H."/>
            <person name="Oudot-Le Secq M.P."/>
            <person name="Peter M."/>
            <person name="Quesneville H."/>
            <person name="Rajashekar B."/>
            <person name="Reich M."/>
            <person name="Rouhier N."/>
            <person name="Schmutz J."/>
            <person name="Yin T."/>
            <person name="Chalot M."/>
            <person name="Henrissat B."/>
            <person name="Kuees U."/>
            <person name="Lucas S."/>
            <person name="Van de Peer Y."/>
            <person name="Podila G.K."/>
            <person name="Polle A."/>
            <person name="Pukkila P.J."/>
            <person name="Richardson P.M."/>
            <person name="Rouze P."/>
            <person name="Sanders I.R."/>
            <person name="Stajich J.E."/>
            <person name="Tunlid A."/>
            <person name="Tuskan G."/>
            <person name="Grigoriev I.V."/>
        </authorList>
    </citation>
    <scope>NUCLEOTIDE SEQUENCE [LARGE SCALE GENOMIC DNA]</scope>
    <source>
        <strain evidence="6">S238N-H82 / ATCC MYA-4686</strain>
    </source>
</reference>
<dbReference type="GeneID" id="6073105"/>
<dbReference type="InterPro" id="IPR004088">
    <property type="entry name" value="KH_dom_type_1"/>
</dbReference>
<dbReference type="CDD" id="cd00105">
    <property type="entry name" value="KH-I"/>
    <property type="match status" value="1"/>
</dbReference>
<feature type="domain" description="K Homology" evidence="4">
    <location>
        <begin position="637"/>
        <end position="715"/>
    </location>
</feature>
<feature type="domain" description="K Homology" evidence="4">
    <location>
        <begin position="958"/>
        <end position="1043"/>
    </location>
</feature>
<keyword evidence="1" id="KW-0677">Repeat</keyword>
<dbReference type="GO" id="GO:0003723">
    <property type="term" value="F:RNA binding"/>
    <property type="evidence" value="ECO:0007669"/>
    <property type="project" value="UniProtKB-UniRule"/>
</dbReference>
<dbReference type="PANTHER" id="PTHR10288">
    <property type="entry name" value="KH DOMAIN CONTAINING RNA BINDING PROTEIN"/>
    <property type="match status" value="1"/>
</dbReference>
<evidence type="ECO:0000256" key="2">
    <source>
        <dbReference type="PROSITE-ProRule" id="PRU00117"/>
    </source>
</evidence>
<organism evidence="6">
    <name type="scientific">Laccaria bicolor (strain S238N-H82 / ATCC MYA-4686)</name>
    <name type="common">Bicoloured deceiver</name>
    <name type="synonym">Laccaria laccata var. bicolor</name>
    <dbReference type="NCBI Taxonomy" id="486041"/>
    <lineage>
        <taxon>Eukaryota</taxon>
        <taxon>Fungi</taxon>
        <taxon>Dikarya</taxon>
        <taxon>Basidiomycota</taxon>
        <taxon>Agaricomycotina</taxon>
        <taxon>Agaricomycetes</taxon>
        <taxon>Agaricomycetidae</taxon>
        <taxon>Agaricales</taxon>
        <taxon>Agaricineae</taxon>
        <taxon>Hydnangiaceae</taxon>
        <taxon>Laccaria</taxon>
    </lineage>
</organism>
<evidence type="ECO:0000313" key="6">
    <source>
        <dbReference type="Proteomes" id="UP000001194"/>
    </source>
</evidence>
<name>B0D0W3_LACBS</name>
<keyword evidence="6" id="KW-1185">Reference proteome</keyword>
<evidence type="ECO:0000256" key="3">
    <source>
        <dbReference type="SAM" id="MobiDB-lite"/>
    </source>
</evidence>